<organism>
    <name type="scientific">Serpula lacrymans var. lacrymans (strain S7.9)</name>
    <name type="common">Dry rot fungus</name>
    <dbReference type="NCBI Taxonomy" id="578457"/>
    <lineage>
        <taxon>Eukaryota</taxon>
        <taxon>Fungi</taxon>
        <taxon>Dikarya</taxon>
        <taxon>Basidiomycota</taxon>
        <taxon>Agaricomycotina</taxon>
        <taxon>Agaricomycetes</taxon>
        <taxon>Agaricomycetidae</taxon>
        <taxon>Boletales</taxon>
        <taxon>Coniophorineae</taxon>
        <taxon>Serpulaceae</taxon>
        <taxon>Serpula</taxon>
    </lineage>
</organism>
<dbReference type="GeneID" id="18808812"/>
<dbReference type="KEGG" id="sla:SERLADRAFT_333648"/>
<dbReference type="OrthoDB" id="3232941at2759"/>
<dbReference type="Proteomes" id="UP000008064">
    <property type="component" value="Unassembled WGS sequence"/>
</dbReference>
<dbReference type="Pfam" id="PF18759">
    <property type="entry name" value="Plavaka"/>
    <property type="match status" value="1"/>
</dbReference>
<dbReference type="RefSeq" id="XP_007314065.1">
    <property type="nucleotide sequence ID" value="XM_007314003.1"/>
</dbReference>
<dbReference type="HOGENOM" id="CLU_006344_12_0_1"/>
<name>F8NJC5_SERL9</name>
<reference evidence="1" key="1">
    <citation type="submission" date="2011-04" db="EMBL/GenBank/DDBJ databases">
        <title>Evolution of plant cell wall degrading machinery underlies the functional diversity of forest fungi.</title>
        <authorList>
            <consortium name="US DOE Joint Genome Institute (JGI-PGF)"/>
            <person name="Eastwood D.C."/>
            <person name="Floudas D."/>
            <person name="Binder M."/>
            <person name="Majcherczyk A."/>
            <person name="Schneider P."/>
            <person name="Aerts A."/>
            <person name="Asiegbu F.O."/>
            <person name="Baker S.E."/>
            <person name="Barry K."/>
            <person name="Bendiksby M."/>
            <person name="Blumentritt M."/>
            <person name="Coutinho P.M."/>
            <person name="Cullen D."/>
            <person name="Cullen D."/>
            <person name="Gathman A."/>
            <person name="Goodell B."/>
            <person name="Henrissat B."/>
            <person name="Ihrmark K."/>
            <person name="Kauserud H."/>
            <person name="Kohler A."/>
            <person name="LaButti K."/>
            <person name="Lapidus A."/>
            <person name="Lavin J.L."/>
            <person name="Lee Y.-H."/>
            <person name="Lindquist E."/>
            <person name="Lilly W."/>
            <person name="Lucas S."/>
            <person name="Morin E."/>
            <person name="Murat C."/>
            <person name="Oguiza J.A."/>
            <person name="Park J."/>
            <person name="Pisabarro A.G."/>
            <person name="Riley R."/>
            <person name="Rosling A."/>
            <person name="Salamov A."/>
            <person name="Schmidt O."/>
            <person name="Schmutz J."/>
            <person name="Skrede I."/>
            <person name="Stenlid J."/>
            <person name="Wiebenga A."/>
            <person name="Xie X."/>
            <person name="Kues U."/>
            <person name="Hibbett D.S."/>
            <person name="Hoffmeister D."/>
            <person name="Hogberg N."/>
            <person name="Martin F."/>
            <person name="Grigoriev I.V."/>
            <person name="Watkinson S.C."/>
        </authorList>
    </citation>
    <scope>NUCLEOTIDE SEQUENCE</scope>
    <source>
        <strain evidence="1">S7.9</strain>
    </source>
</reference>
<sequence>IYHFCINIVMASLKETWCTPHLISDPFGHLHCVHTPLISWITNLPEQLLISCMSVKHSPISTSNSRHFGNPTPQPICSQELTLNTIEKVCSLVNANKINLFHKKCKTMHLNGVTEPFWRDWGMADPSIFLTPDALHNWHKFYYDHVLKWVINIIGGPELDLRLSALQPRVGVHHWSQGISQIKQCTGREHCELKKVLIAVSAGAVSNDALCALRAITDFIFLAQSLLHTGKIMHTMNEALRQFYHYKGSIFQAGGQRGAKKNLLKHFEIPKLELMHHVEWSIKLLGAPFQWTSDITERCHITLVKTPYRGSNHRDFHGQCCRFLDRQEK</sequence>
<feature type="non-terminal residue" evidence="1">
    <location>
        <position position="329"/>
    </location>
</feature>
<feature type="non-terminal residue" evidence="1">
    <location>
        <position position="1"/>
    </location>
</feature>
<dbReference type="EMBL" id="GL945429">
    <property type="protein sequence ID" value="EGO29823.1"/>
    <property type="molecule type" value="Genomic_DNA"/>
</dbReference>
<evidence type="ECO:0000313" key="1">
    <source>
        <dbReference type="EMBL" id="EGO29823.1"/>
    </source>
</evidence>
<proteinExistence type="predicted"/>
<protein>
    <submittedName>
        <fullName evidence="1">Uncharacterized protein</fullName>
    </submittedName>
</protein>
<accession>F8NJC5</accession>
<dbReference type="AlphaFoldDB" id="F8NJC5"/>
<dbReference type="InterPro" id="IPR041078">
    <property type="entry name" value="Plavaka"/>
</dbReference>
<gene>
    <name evidence="1" type="ORF">SERLADRAFT_333648</name>
</gene>